<dbReference type="PANTHER" id="PTHR32182:SF0">
    <property type="entry name" value="DNA REPLICATION AND REPAIR PROTEIN RECF"/>
    <property type="match status" value="1"/>
</dbReference>
<protein>
    <recommendedName>
        <fullName evidence="1">RecF/RecN/SMC N-terminal domain-containing protein</fullName>
    </recommendedName>
</protein>
<dbReference type="Pfam" id="PF02463">
    <property type="entry name" value="SMC_N"/>
    <property type="match status" value="1"/>
</dbReference>
<proteinExistence type="predicted"/>
<dbReference type="InterPro" id="IPR003395">
    <property type="entry name" value="RecF/RecN/SMC_N"/>
</dbReference>
<dbReference type="GO" id="GO:0006302">
    <property type="term" value="P:double-strand break repair"/>
    <property type="evidence" value="ECO:0007669"/>
    <property type="project" value="TreeGrafter"/>
</dbReference>
<dbReference type="AlphaFoldDB" id="A0A7U6RAM2"/>
<evidence type="ECO:0000313" key="3">
    <source>
        <dbReference type="Proteomes" id="UP000464661"/>
    </source>
</evidence>
<feature type="domain" description="RecF/RecN/SMC N-terminal" evidence="1">
    <location>
        <begin position="4"/>
        <end position="94"/>
    </location>
</feature>
<dbReference type="GO" id="GO:0000731">
    <property type="term" value="P:DNA synthesis involved in DNA repair"/>
    <property type="evidence" value="ECO:0007669"/>
    <property type="project" value="TreeGrafter"/>
</dbReference>
<sequence>MQADILSRGQQKLVVCALRIAQGHLVSQARRGHCIYLVDDLPSELDDQHRRALCRLLEELRCQVFITCVDHELLREGWQTETPVALFHVEQGRITQTHDHRE</sequence>
<dbReference type="SUPFAM" id="SSF52540">
    <property type="entry name" value="P-loop containing nucleoside triphosphate hydrolases"/>
    <property type="match status" value="1"/>
</dbReference>
<dbReference type="PROSITE" id="PS00618">
    <property type="entry name" value="RECF_2"/>
    <property type="match status" value="1"/>
</dbReference>
<dbReference type="GO" id="GO:0003697">
    <property type="term" value="F:single-stranded DNA binding"/>
    <property type="evidence" value="ECO:0007669"/>
    <property type="project" value="InterPro"/>
</dbReference>
<evidence type="ECO:0000313" key="2">
    <source>
        <dbReference type="EMBL" id="BBU42599.1"/>
    </source>
</evidence>
<dbReference type="EMBL" id="AP022324">
    <property type="protein sequence ID" value="BBU42599.1"/>
    <property type="molecule type" value="Genomic_DNA"/>
</dbReference>
<dbReference type="InterPro" id="IPR027417">
    <property type="entry name" value="P-loop_NTPase"/>
</dbReference>
<accession>A0A7U6RAM2</accession>
<organism evidence="2 3">
    <name type="scientific">Pseudomonas putida</name>
    <name type="common">Arthrobacter siderocapsulatus</name>
    <dbReference type="NCBI Taxonomy" id="303"/>
    <lineage>
        <taxon>Bacteria</taxon>
        <taxon>Pseudomonadati</taxon>
        <taxon>Pseudomonadota</taxon>
        <taxon>Gammaproteobacteria</taxon>
        <taxon>Pseudomonadales</taxon>
        <taxon>Pseudomonadaceae</taxon>
        <taxon>Pseudomonas</taxon>
    </lineage>
</organism>
<dbReference type="Proteomes" id="UP000464661">
    <property type="component" value="Chromosome"/>
</dbReference>
<dbReference type="GO" id="GO:0005524">
    <property type="term" value="F:ATP binding"/>
    <property type="evidence" value="ECO:0007669"/>
    <property type="project" value="InterPro"/>
</dbReference>
<dbReference type="PANTHER" id="PTHR32182">
    <property type="entry name" value="DNA REPLICATION AND REPAIR PROTEIN RECF"/>
    <property type="match status" value="1"/>
</dbReference>
<gene>
    <name evidence="2" type="ORF">PPTS312_05140</name>
</gene>
<dbReference type="InterPro" id="IPR018078">
    <property type="entry name" value="DNA-binding_RecF_CS"/>
</dbReference>
<reference evidence="2 3" key="1">
    <citation type="submission" date="2020-01" db="EMBL/GenBank/DDBJ databases">
        <title>Complete Genome Sequence of Pseudomonas putida Strain TS312, Harboring the HdtS type N-acyl-homoserine Lactone Synthase, Isolated from a Paper Mill.</title>
        <authorList>
            <person name="Hosoe A."/>
            <person name="Suenaga T."/>
            <person name="Sugi T."/>
            <person name="Izumi T."/>
            <person name="Nagai N."/>
            <person name="Terada A."/>
        </authorList>
    </citation>
    <scope>NUCLEOTIDE SEQUENCE [LARGE SCALE GENOMIC DNA]</scope>
    <source>
        <strain evidence="2 3">TS312</strain>
    </source>
</reference>
<dbReference type="Gene3D" id="3.40.50.300">
    <property type="entry name" value="P-loop containing nucleotide triphosphate hydrolases"/>
    <property type="match status" value="1"/>
</dbReference>
<name>A0A7U6RAM2_PSEPU</name>
<evidence type="ECO:0000259" key="1">
    <source>
        <dbReference type="Pfam" id="PF02463"/>
    </source>
</evidence>